<dbReference type="RefSeq" id="WP_171703235.1">
    <property type="nucleotide sequence ID" value="NZ_JABFHI010000009.1"/>
</dbReference>
<dbReference type="Gene3D" id="3.30.70.100">
    <property type="match status" value="1"/>
</dbReference>
<dbReference type="InterPro" id="IPR036046">
    <property type="entry name" value="Acylphosphatase-like_dom_sf"/>
</dbReference>
<evidence type="ECO:0000259" key="8">
    <source>
        <dbReference type="PROSITE" id="PS51160"/>
    </source>
</evidence>
<feature type="active site" evidence="5">
    <location>
        <position position="20"/>
    </location>
</feature>
<evidence type="ECO:0000313" key="10">
    <source>
        <dbReference type="Proteomes" id="UP000588806"/>
    </source>
</evidence>
<dbReference type="EMBL" id="JABFHI010000009">
    <property type="protein sequence ID" value="NOG32772.1"/>
    <property type="molecule type" value="Genomic_DNA"/>
</dbReference>
<dbReference type="PROSITE" id="PS00151">
    <property type="entry name" value="ACYLPHOSPHATASE_2"/>
    <property type="match status" value="1"/>
</dbReference>
<proteinExistence type="inferred from homology"/>
<sequence length="91" mass="10205">MKQSSVRAWITGKVQGVWFRRATQEQALKLGLTGYAKNLPDGRVEVLMCGSSDNVNVLSQWLWKGSENAQVTHVELEVLDQVAVPDHFSTY</sequence>
<name>A0A7Y3XAH5_9GAMM</name>
<dbReference type="Proteomes" id="UP000588806">
    <property type="component" value="Unassembled WGS sequence"/>
</dbReference>
<feature type="active site" evidence="5">
    <location>
        <position position="38"/>
    </location>
</feature>
<comment type="catalytic activity">
    <reaction evidence="4 5 6">
        <text>an acyl phosphate + H2O = a carboxylate + phosphate + H(+)</text>
        <dbReference type="Rhea" id="RHEA:14965"/>
        <dbReference type="ChEBI" id="CHEBI:15377"/>
        <dbReference type="ChEBI" id="CHEBI:15378"/>
        <dbReference type="ChEBI" id="CHEBI:29067"/>
        <dbReference type="ChEBI" id="CHEBI:43474"/>
        <dbReference type="ChEBI" id="CHEBI:59918"/>
        <dbReference type="EC" id="3.6.1.7"/>
    </reaction>
</comment>
<dbReference type="NCBIfam" id="NF011022">
    <property type="entry name" value="PRK14451.1"/>
    <property type="match status" value="1"/>
</dbReference>
<evidence type="ECO:0000256" key="7">
    <source>
        <dbReference type="RuleBase" id="RU004168"/>
    </source>
</evidence>
<dbReference type="PROSITE" id="PS51160">
    <property type="entry name" value="ACYLPHOSPHATASE_3"/>
    <property type="match status" value="1"/>
</dbReference>
<evidence type="ECO:0000256" key="4">
    <source>
        <dbReference type="ARBA" id="ARBA00047645"/>
    </source>
</evidence>
<dbReference type="PANTHER" id="PTHR47268">
    <property type="entry name" value="ACYLPHOSPHATASE"/>
    <property type="match status" value="1"/>
</dbReference>
<keyword evidence="5 6" id="KW-0378">Hydrolase</keyword>
<evidence type="ECO:0000256" key="2">
    <source>
        <dbReference type="ARBA" id="ARBA00012150"/>
    </source>
</evidence>
<comment type="similarity">
    <text evidence="1 7">Belongs to the acylphosphatase family.</text>
</comment>
<reference evidence="9 10" key="2">
    <citation type="submission" date="2020-06" db="EMBL/GenBank/DDBJ databases">
        <title>Halomonas songnenensis sp. nov., a moderately halophilic bacterium isolated from saline and alkaline soils.</title>
        <authorList>
            <person name="Jiang J."/>
            <person name="Pan Y."/>
        </authorList>
    </citation>
    <scope>NUCLEOTIDE SEQUENCE [LARGE SCALE GENOMIC DNA]</scope>
    <source>
        <strain evidence="9 10">TBZ9</strain>
    </source>
</reference>
<dbReference type="InterPro" id="IPR017968">
    <property type="entry name" value="Acylphosphatase_CS"/>
</dbReference>
<evidence type="ECO:0000256" key="6">
    <source>
        <dbReference type="RuleBase" id="RU000553"/>
    </source>
</evidence>
<dbReference type="InterPro" id="IPR020456">
    <property type="entry name" value="Acylphosphatase"/>
</dbReference>
<dbReference type="PROSITE" id="PS00150">
    <property type="entry name" value="ACYLPHOSPHATASE_1"/>
    <property type="match status" value="1"/>
</dbReference>
<evidence type="ECO:0000256" key="5">
    <source>
        <dbReference type="PROSITE-ProRule" id="PRU00520"/>
    </source>
</evidence>
<evidence type="ECO:0000256" key="3">
    <source>
        <dbReference type="ARBA" id="ARBA00015991"/>
    </source>
</evidence>
<dbReference type="EC" id="3.6.1.7" evidence="2 5"/>
<dbReference type="NCBIfam" id="NF011000">
    <property type="entry name" value="PRK14426.1"/>
    <property type="match status" value="1"/>
</dbReference>
<evidence type="ECO:0000256" key="1">
    <source>
        <dbReference type="ARBA" id="ARBA00005614"/>
    </source>
</evidence>
<dbReference type="Pfam" id="PF00708">
    <property type="entry name" value="Acylphosphatase"/>
    <property type="match status" value="1"/>
</dbReference>
<accession>A0A7Y3XAH5</accession>
<dbReference type="GO" id="GO:0003998">
    <property type="term" value="F:acylphosphatase activity"/>
    <property type="evidence" value="ECO:0007669"/>
    <property type="project" value="UniProtKB-EC"/>
</dbReference>
<dbReference type="AlphaFoldDB" id="A0A7Y3XAH5"/>
<gene>
    <name evidence="9" type="ORF">HLB35_15290</name>
</gene>
<evidence type="ECO:0000313" key="9">
    <source>
        <dbReference type="EMBL" id="NOG32772.1"/>
    </source>
</evidence>
<feature type="domain" description="Acylphosphatase-like" evidence="8">
    <location>
        <begin position="5"/>
        <end position="91"/>
    </location>
</feature>
<reference evidence="9 10" key="1">
    <citation type="submission" date="2020-05" db="EMBL/GenBank/DDBJ databases">
        <authorList>
            <person name="Ruan W."/>
            <person name="Jeon C.O."/>
            <person name="Chun B.H."/>
        </authorList>
    </citation>
    <scope>NUCLEOTIDE SEQUENCE [LARGE SCALE GENOMIC DNA]</scope>
    <source>
        <strain evidence="9 10">TBZ9</strain>
    </source>
</reference>
<dbReference type="SUPFAM" id="SSF54975">
    <property type="entry name" value="Acylphosphatase/BLUF domain-like"/>
    <property type="match status" value="1"/>
</dbReference>
<protein>
    <recommendedName>
        <fullName evidence="3 5">Acylphosphatase</fullName>
        <ecNumber evidence="2 5">3.6.1.7</ecNumber>
    </recommendedName>
</protein>
<dbReference type="InterPro" id="IPR001792">
    <property type="entry name" value="Acylphosphatase-like_dom"/>
</dbReference>
<organism evidence="9 10">
    <name type="scientific">Vreelandella azerica</name>
    <dbReference type="NCBI Taxonomy" id="2732867"/>
    <lineage>
        <taxon>Bacteria</taxon>
        <taxon>Pseudomonadati</taxon>
        <taxon>Pseudomonadota</taxon>
        <taxon>Gammaproteobacteria</taxon>
        <taxon>Oceanospirillales</taxon>
        <taxon>Halomonadaceae</taxon>
        <taxon>Vreelandella</taxon>
    </lineage>
</organism>
<keyword evidence="10" id="KW-1185">Reference proteome</keyword>
<dbReference type="PANTHER" id="PTHR47268:SF4">
    <property type="entry name" value="ACYLPHOSPHATASE"/>
    <property type="match status" value="1"/>
</dbReference>
<comment type="caution">
    <text evidence="9">The sequence shown here is derived from an EMBL/GenBank/DDBJ whole genome shotgun (WGS) entry which is preliminary data.</text>
</comment>